<keyword evidence="5" id="KW-1185">Reference proteome</keyword>
<dbReference type="EC" id="1.1.1.-" evidence="4"/>
<dbReference type="SUPFAM" id="SSF51735">
    <property type="entry name" value="NAD(P)-binding Rossmann-fold domains"/>
    <property type="match status" value="1"/>
</dbReference>
<evidence type="ECO:0000256" key="2">
    <source>
        <dbReference type="ARBA" id="ARBA00023027"/>
    </source>
</evidence>
<dbReference type="PANTHER" id="PTHR43333">
    <property type="entry name" value="2-HACID_DH_C DOMAIN-CONTAINING PROTEIN"/>
    <property type="match status" value="1"/>
</dbReference>
<organism evidence="4 5">
    <name type="scientific">Skeletonema marinoi</name>
    <dbReference type="NCBI Taxonomy" id="267567"/>
    <lineage>
        <taxon>Eukaryota</taxon>
        <taxon>Sar</taxon>
        <taxon>Stramenopiles</taxon>
        <taxon>Ochrophyta</taxon>
        <taxon>Bacillariophyta</taxon>
        <taxon>Coscinodiscophyceae</taxon>
        <taxon>Thalassiosirophycidae</taxon>
        <taxon>Thalassiosirales</taxon>
        <taxon>Skeletonemataceae</taxon>
        <taxon>Skeletonema</taxon>
        <taxon>Skeletonema marinoi-dohrnii complex</taxon>
    </lineage>
</organism>
<gene>
    <name evidence="4" type="ORF">QTG54_012269</name>
</gene>
<protein>
    <submittedName>
        <fullName evidence="4">D-2-hydroxyacid dehydrogenase</fullName>
        <ecNumber evidence="4">1.1.1.-</ecNumber>
    </submittedName>
</protein>
<comment type="caution">
    <text evidence="4">The sequence shown here is derived from an EMBL/GenBank/DDBJ whole genome shotgun (WGS) entry which is preliminary data.</text>
</comment>
<dbReference type="PANTHER" id="PTHR43333:SF1">
    <property type="entry name" value="D-ISOMER SPECIFIC 2-HYDROXYACID DEHYDROGENASE NAD-BINDING DOMAIN-CONTAINING PROTEIN"/>
    <property type="match status" value="1"/>
</dbReference>
<dbReference type="GO" id="GO:0051287">
    <property type="term" value="F:NAD binding"/>
    <property type="evidence" value="ECO:0007669"/>
    <property type="project" value="InterPro"/>
</dbReference>
<feature type="domain" description="D-isomer specific 2-hydroxyacid dehydrogenase NAD-binding" evidence="3">
    <location>
        <begin position="143"/>
        <end position="334"/>
    </location>
</feature>
<dbReference type="AlphaFoldDB" id="A0AAD8XZJ2"/>
<dbReference type="Gene3D" id="3.40.50.720">
    <property type="entry name" value="NAD(P)-binding Rossmann-like Domain"/>
    <property type="match status" value="2"/>
</dbReference>
<dbReference type="InterPro" id="IPR036291">
    <property type="entry name" value="NAD(P)-bd_dom_sf"/>
</dbReference>
<proteinExistence type="predicted"/>
<dbReference type="CDD" id="cd05300">
    <property type="entry name" value="2-Hacid_dh_1"/>
    <property type="match status" value="1"/>
</dbReference>
<evidence type="ECO:0000259" key="3">
    <source>
        <dbReference type="Pfam" id="PF02826"/>
    </source>
</evidence>
<dbReference type="Pfam" id="PF02826">
    <property type="entry name" value="2-Hacid_dh_C"/>
    <property type="match status" value="1"/>
</dbReference>
<reference evidence="4" key="1">
    <citation type="submission" date="2023-06" db="EMBL/GenBank/DDBJ databases">
        <title>Survivors Of The Sea: Transcriptome response of Skeletonema marinoi to long-term dormancy.</title>
        <authorList>
            <person name="Pinder M.I.M."/>
            <person name="Kourtchenko O."/>
            <person name="Robertson E.K."/>
            <person name="Larsson T."/>
            <person name="Maumus F."/>
            <person name="Osuna-Cruz C.M."/>
            <person name="Vancaester E."/>
            <person name="Stenow R."/>
            <person name="Vandepoele K."/>
            <person name="Ploug H."/>
            <person name="Bruchert V."/>
            <person name="Godhe A."/>
            <person name="Topel M."/>
        </authorList>
    </citation>
    <scope>NUCLEOTIDE SEQUENCE</scope>
    <source>
        <strain evidence="4">R05AC</strain>
    </source>
</reference>
<dbReference type="GO" id="GO:0016491">
    <property type="term" value="F:oxidoreductase activity"/>
    <property type="evidence" value="ECO:0007669"/>
    <property type="project" value="UniProtKB-KW"/>
</dbReference>
<dbReference type="Proteomes" id="UP001224775">
    <property type="component" value="Unassembled WGS sequence"/>
</dbReference>
<evidence type="ECO:0000256" key="1">
    <source>
        <dbReference type="ARBA" id="ARBA00023002"/>
    </source>
</evidence>
<keyword evidence="2" id="KW-0520">NAD</keyword>
<keyword evidence="1 4" id="KW-0560">Oxidoreductase</keyword>
<name>A0AAD8XZJ2_9STRA</name>
<dbReference type="EMBL" id="JATAAI010000027">
    <property type="protein sequence ID" value="KAK1736824.1"/>
    <property type="molecule type" value="Genomic_DNA"/>
</dbReference>
<evidence type="ECO:0000313" key="4">
    <source>
        <dbReference type="EMBL" id="KAK1736824.1"/>
    </source>
</evidence>
<dbReference type="InterPro" id="IPR006140">
    <property type="entry name" value="D-isomer_DH_NAD-bd"/>
</dbReference>
<evidence type="ECO:0000313" key="5">
    <source>
        <dbReference type="Proteomes" id="UP001224775"/>
    </source>
</evidence>
<sequence length="373" mass="40389">MRCQPTITSRPTVTVFSSIQGIAESLRHADPNLPLQVVQDEALCGYGGTVEFNPSALSTETKTILQQAEILISEPAVVAALLDHDSSALSSLKWCQSTYAGVDPLFNSSFLSSSSSSSSTIIPWKLTRFAGCFGPPIAEWCIARIIEHERSFVATAKDQLQKSWAGSRDAVTNYRYLSSMTLTILGCGDIGRCIARAAKAFGMKTVGYVRTIPSSSNNDNRNVAEETGVDEYTTDLTSALQSGDYIVSVLPSTPTTRGLLSKGALKAASTEKGGLCPVFINVGRGDVIDEKCLLEALDKKFISGAILDVFVEEPLPTNSGFWSRPDVIVSPHVSGLTQASDVPKVFLSNYQRYVENDRSTSELKFLVDWKKGY</sequence>
<accession>A0AAD8XZJ2</accession>